<dbReference type="EC" id="5.3.1.23" evidence="3"/>
<dbReference type="PANTHER" id="PTHR43475:SF1">
    <property type="entry name" value="METHYLTHIORIBOSE-1-PHOSPHATE ISOMERASE"/>
    <property type="match status" value="1"/>
</dbReference>
<reference evidence="5" key="1">
    <citation type="submission" date="2016-10" db="EMBL/GenBank/DDBJ databases">
        <authorList>
            <person name="Varghese N."/>
            <person name="Submissions S."/>
        </authorList>
    </citation>
    <scope>NUCLEOTIDE SEQUENCE [LARGE SCALE GENOMIC DNA]</scope>
    <source>
        <strain evidence="5">DSM 123</strain>
    </source>
</reference>
<feature type="active site" description="Proton donor" evidence="3">
    <location>
        <position position="244"/>
    </location>
</feature>
<comment type="pathway">
    <text evidence="3">Amino-acid biosynthesis; L-methionine biosynthesis via salvage pathway; L-methionine from S-methyl-5-thio-alpha-D-ribose 1-phosphate: step 1/6.</text>
</comment>
<dbReference type="InterPro" id="IPR005251">
    <property type="entry name" value="IF-M1Pi"/>
</dbReference>
<dbReference type="OrthoDB" id="9803436at2"/>
<feature type="binding site" evidence="3">
    <location>
        <position position="203"/>
    </location>
    <ligand>
        <name>substrate</name>
    </ligand>
</feature>
<comment type="function">
    <text evidence="3">Catalyzes the interconversion of methylthioribose-1-phosphate (MTR-1-P) into methylthioribulose-1-phosphate (MTRu-1-P).</text>
</comment>
<dbReference type="PANTHER" id="PTHR43475">
    <property type="entry name" value="METHYLTHIORIBOSE-1-PHOSPHATE ISOMERASE"/>
    <property type="match status" value="1"/>
</dbReference>
<dbReference type="RefSeq" id="WP_092681321.1">
    <property type="nucleotide sequence ID" value="NZ_FODT01000001.1"/>
</dbReference>
<comment type="catalytic activity">
    <reaction evidence="3">
        <text>5-(methylsulfanyl)-alpha-D-ribose 1-phosphate = 5-(methylsulfanyl)-D-ribulose 1-phosphate</text>
        <dbReference type="Rhea" id="RHEA:19989"/>
        <dbReference type="ChEBI" id="CHEBI:58533"/>
        <dbReference type="ChEBI" id="CHEBI:58548"/>
        <dbReference type="EC" id="5.3.1.23"/>
    </reaction>
</comment>
<proteinExistence type="inferred from homology"/>
<name>A0A1H8M5G1_9BRAD</name>
<dbReference type="GO" id="GO:0046523">
    <property type="term" value="F:S-methyl-5-thioribose-1-phosphate isomerase activity"/>
    <property type="evidence" value="ECO:0007669"/>
    <property type="project" value="UniProtKB-UniRule"/>
</dbReference>
<evidence type="ECO:0000313" key="4">
    <source>
        <dbReference type="EMBL" id="SEO12569.1"/>
    </source>
</evidence>
<dbReference type="FunFam" id="3.40.50.10470:FF:000013">
    <property type="entry name" value="Methylthioribose-1-phosphate isomerase"/>
    <property type="match status" value="1"/>
</dbReference>
<keyword evidence="3" id="KW-0486">Methionine biosynthesis</keyword>
<dbReference type="NCBIfam" id="NF004326">
    <property type="entry name" value="PRK05720.1"/>
    <property type="match status" value="1"/>
</dbReference>
<dbReference type="GO" id="GO:0019509">
    <property type="term" value="P:L-methionine salvage from methylthioadenosine"/>
    <property type="evidence" value="ECO:0007669"/>
    <property type="project" value="UniProtKB-UniRule"/>
</dbReference>
<accession>A0A1H8M5G1</accession>
<evidence type="ECO:0000313" key="5">
    <source>
        <dbReference type="Proteomes" id="UP000199615"/>
    </source>
</evidence>
<dbReference type="InterPro" id="IPR011559">
    <property type="entry name" value="Initiation_fac_2B_a/b/d"/>
</dbReference>
<dbReference type="InterPro" id="IPR000649">
    <property type="entry name" value="IF-2B-related"/>
</dbReference>
<feature type="site" description="Transition state stabilizer" evidence="3">
    <location>
        <position position="164"/>
    </location>
</feature>
<evidence type="ECO:0000256" key="1">
    <source>
        <dbReference type="ARBA" id="ARBA00022490"/>
    </source>
</evidence>
<keyword evidence="1" id="KW-0963">Cytoplasm</keyword>
<organism evidence="4 5">
    <name type="scientific">Rhodopseudomonas pseudopalustris</name>
    <dbReference type="NCBI Taxonomy" id="1513892"/>
    <lineage>
        <taxon>Bacteria</taxon>
        <taxon>Pseudomonadati</taxon>
        <taxon>Pseudomonadota</taxon>
        <taxon>Alphaproteobacteria</taxon>
        <taxon>Hyphomicrobiales</taxon>
        <taxon>Nitrobacteraceae</taxon>
        <taxon>Rhodopseudomonas</taxon>
    </lineage>
</organism>
<dbReference type="InterPro" id="IPR027363">
    <property type="entry name" value="M1Pi_N"/>
</dbReference>
<dbReference type="InterPro" id="IPR037171">
    <property type="entry name" value="NagB/RpiA_transferase-like"/>
</dbReference>
<dbReference type="UniPathway" id="UPA00904">
    <property type="reaction ID" value="UER00874"/>
</dbReference>
<dbReference type="AlphaFoldDB" id="A0A1H8M5G1"/>
<gene>
    <name evidence="3" type="primary">mtnA</name>
    <name evidence="4" type="ORF">SAMN05444123_101373</name>
</gene>
<dbReference type="Pfam" id="PF01008">
    <property type="entry name" value="IF-2B"/>
    <property type="match status" value="1"/>
</dbReference>
<feature type="binding site" evidence="3">
    <location>
        <begin position="53"/>
        <end position="55"/>
    </location>
    <ligand>
        <name>substrate</name>
    </ligand>
</feature>
<evidence type="ECO:0000256" key="2">
    <source>
        <dbReference type="ARBA" id="ARBA00023235"/>
    </source>
</evidence>
<dbReference type="Proteomes" id="UP000199615">
    <property type="component" value="Unassembled WGS sequence"/>
</dbReference>
<dbReference type="Gene3D" id="3.40.50.10470">
    <property type="entry name" value="Translation initiation factor eif-2b, domain 2"/>
    <property type="match status" value="1"/>
</dbReference>
<keyword evidence="5" id="KW-1185">Reference proteome</keyword>
<dbReference type="NCBIfam" id="TIGR00524">
    <property type="entry name" value="eIF-2B_rel"/>
    <property type="match status" value="1"/>
</dbReference>
<keyword evidence="3" id="KW-0028">Amino-acid biosynthesis</keyword>
<evidence type="ECO:0000256" key="3">
    <source>
        <dbReference type="HAMAP-Rule" id="MF_01678"/>
    </source>
</evidence>
<comment type="similarity">
    <text evidence="3">Belongs to the EIF-2B alpha/beta/delta subunits family. MtnA subfamily.</text>
</comment>
<dbReference type="NCBIfam" id="TIGR00512">
    <property type="entry name" value="salvage_mtnA"/>
    <property type="match status" value="1"/>
</dbReference>
<keyword evidence="2 3" id="KW-0413">Isomerase</keyword>
<dbReference type="SUPFAM" id="SSF100950">
    <property type="entry name" value="NagB/RpiA/CoA transferase-like"/>
    <property type="match status" value="1"/>
</dbReference>
<dbReference type="InterPro" id="IPR042529">
    <property type="entry name" value="IF_2B-like_C"/>
</dbReference>
<sequence>MKVDGIHTRSIWLEPDGWTVAAIDQRRLPHEYVVARLTNCDRAADAIRTMLVRGAPLIGATAAYGIALAMREDASDAALGLAYDKLIATRPTAINLKWALDEMRRALVPVKPADRVAAAYKRASEIADEDVAINQAIGANGLKLIEAIAATKKPGERVNVLTHCNAGWLATVDWGTATAPIYQAFDRGIAIHVYADETRPRNQGASLTAWELGHHGVDHTVIPDNTGGHLMQHGMVDLCIVGTDRVTADGDVCNKIGTYLKALAAHDNNVPFYVALPSPTIDFTIHDGVKEIPIEQREAAEVTDMTGRTADGRIETVRIVPPGSKVANYGFDVTPSRLVTGLITERGVLKPDRASLAAAFPERVAREQEPLPAS</sequence>
<feature type="binding site" evidence="3">
    <location>
        <position position="90"/>
    </location>
    <ligand>
        <name>substrate</name>
    </ligand>
</feature>
<protein>
    <recommendedName>
        <fullName evidence="3">Methylthioribose-1-phosphate isomerase</fullName>
        <shortName evidence="3">M1Pi</shortName>
        <shortName evidence="3">MTR-1-P isomerase</shortName>
        <ecNumber evidence="3">5.3.1.23</ecNumber>
    </recommendedName>
    <alternativeName>
        <fullName evidence="3">S-methyl-5-thioribose-1-phosphate isomerase</fullName>
    </alternativeName>
</protein>
<feature type="binding site" evidence="3">
    <location>
        <begin position="254"/>
        <end position="255"/>
    </location>
    <ligand>
        <name>substrate</name>
    </ligand>
</feature>
<dbReference type="Gene3D" id="1.20.120.420">
    <property type="entry name" value="translation initiation factor eif-2b, domain 1"/>
    <property type="match status" value="1"/>
</dbReference>
<dbReference type="HAMAP" id="MF_01678">
    <property type="entry name" value="Salvage_MtnA"/>
    <property type="match status" value="1"/>
</dbReference>
<dbReference type="EMBL" id="FODT01000001">
    <property type="protein sequence ID" value="SEO12569.1"/>
    <property type="molecule type" value="Genomic_DNA"/>
</dbReference>